<dbReference type="RefSeq" id="WP_103913429.1">
    <property type="nucleotide sequence ID" value="NZ_FNUS01000002.1"/>
</dbReference>
<feature type="transmembrane region" description="Helical" evidence="1">
    <location>
        <begin position="98"/>
        <end position="116"/>
    </location>
</feature>
<evidence type="ECO:0008006" key="4">
    <source>
        <dbReference type="Google" id="ProtNLM"/>
    </source>
</evidence>
<organism evidence="2 3">
    <name type="scientific">Halpernia humi</name>
    <dbReference type="NCBI Taxonomy" id="493375"/>
    <lineage>
        <taxon>Bacteria</taxon>
        <taxon>Pseudomonadati</taxon>
        <taxon>Bacteroidota</taxon>
        <taxon>Flavobacteriia</taxon>
        <taxon>Flavobacteriales</taxon>
        <taxon>Weeksellaceae</taxon>
        <taxon>Chryseobacterium group</taxon>
        <taxon>Halpernia</taxon>
    </lineage>
</organism>
<dbReference type="InterPro" id="IPR021257">
    <property type="entry name" value="DUF2809"/>
</dbReference>
<keyword evidence="1" id="KW-0812">Transmembrane</keyword>
<protein>
    <recommendedName>
        <fullName evidence="4">DUF2809 domain-containing protein</fullName>
    </recommendedName>
</protein>
<sequence length="130" mass="15170">MKFNLKYFLLTILIFIAEVLIATTYKNIVFLRSYFGDVLVVILIYTFILSIFKLQKSRLIFWIFIFSCVVEFLQYFHFAELLGLGKNQLALIVLGNSFSWIDIACYAIGCVSIWLLDVKLKNMFIKSAQK</sequence>
<feature type="transmembrane region" description="Helical" evidence="1">
    <location>
        <begin position="7"/>
        <end position="25"/>
    </location>
</feature>
<reference evidence="3" key="1">
    <citation type="submission" date="2016-10" db="EMBL/GenBank/DDBJ databases">
        <authorList>
            <person name="Varghese N."/>
            <person name="Submissions S."/>
        </authorList>
    </citation>
    <scope>NUCLEOTIDE SEQUENCE [LARGE SCALE GENOMIC DNA]</scope>
    <source>
        <strain evidence="3">DSM 21580</strain>
    </source>
</reference>
<dbReference type="EMBL" id="FNUS01000002">
    <property type="protein sequence ID" value="SEF96827.1"/>
    <property type="molecule type" value="Genomic_DNA"/>
</dbReference>
<dbReference type="AlphaFoldDB" id="A0A1H5WDD9"/>
<evidence type="ECO:0000313" key="2">
    <source>
        <dbReference type="EMBL" id="SEF96827.1"/>
    </source>
</evidence>
<dbReference type="OrthoDB" id="5360192at2"/>
<keyword evidence="1" id="KW-0472">Membrane</keyword>
<feature type="transmembrane region" description="Helical" evidence="1">
    <location>
        <begin position="31"/>
        <end position="52"/>
    </location>
</feature>
<keyword evidence="1" id="KW-1133">Transmembrane helix</keyword>
<proteinExistence type="predicted"/>
<dbReference type="Proteomes" id="UP000236738">
    <property type="component" value="Unassembled WGS sequence"/>
</dbReference>
<dbReference type="Pfam" id="PF10990">
    <property type="entry name" value="DUF2809"/>
    <property type="match status" value="1"/>
</dbReference>
<evidence type="ECO:0000256" key="1">
    <source>
        <dbReference type="SAM" id="Phobius"/>
    </source>
</evidence>
<accession>A0A1H5WDD9</accession>
<gene>
    <name evidence="2" type="ORF">SAMN05421847_1154</name>
</gene>
<keyword evidence="3" id="KW-1185">Reference proteome</keyword>
<evidence type="ECO:0000313" key="3">
    <source>
        <dbReference type="Proteomes" id="UP000236738"/>
    </source>
</evidence>
<name>A0A1H5WDD9_9FLAO</name>
<feature type="transmembrane region" description="Helical" evidence="1">
    <location>
        <begin position="59"/>
        <end position="78"/>
    </location>
</feature>